<evidence type="ECO:0000313" key="3">
    <source>
        <dbReference type="Proteomes" id="UP001152795"/>
    </source>
</evidence>
<feature type="compositionally biased region" description="Basic and acidic residues" evidence="1">
    <location>
        <begin position="101"/>
        <end position="112"/>
    </location>
</feature>
<organism evidence="2 3">
    <name type="scientific">Paramuricea clavata</name>
    <name type="common">Red gorgonian</name>
    <name type="synonym">Violescent sea-whip</name>
    <dbReference type="NCBI Taxonomy" id="317549"/>
    <lineage>
        <taxon>Eukaryota</taxon>
        <taxon>Metazoa</taxon>
        <taxon>Cnidaria</taxon>
        <taxon>Anthozoa</taxon>
        <taxon>Octocorallia</taxon>
        <taxon>Malacalcyonacea</taxon>
        <taxon>Plexauridae</taxon>
        <taxon>Paramuricea</taxon>
    </lineage>
</organism>
<feature type="region of interest" description="Disordered" evidence="1">
    <location>
        <begin position="46"/>
        <end position="112"/>
    </location>
</feature>
<dbReference type="AlphaFoldDB" id="A0A6S7G909"/>
<sequence>KLNAELEAKTASLIKEAEDVLQDQEQLLSKPITVDDYEADISETLTENLSISKKEGSKPKVRPSSAKETKRPASSKSRTPRARPKSSHSTGKQAVTSKKPSGKDESSIEDMMKLENLLDDRIQLANTISVLEDETEDSQWRTSVTEDILPEGNEELSSEAVTRFLKAKIRVMQEELDRISAESISKDEKIAASEQKTKELKDEQQRIQKTNQSLQIQSDKYKKFYEDAKQKCEGLEAQLVALRKELDNVQRDQKQGVVTKNAIEVRLNRALEEVEKYKSAMQKAKTSSKDANDQEKRRSEQLVAENKRLEKQKSELMTAFKKQMKLIDILKRQKMHIEAARMLSFTEDEFVKALDWGK</sequence>
<dbReference type="PANTHER" id="PTHR23313">
    <property type="entry name" value="TSEC1-RELATED"/>
    <property type="match status" value="1"/>
</dbReference>
<comment type="caution">
    <text evidence="2">The sequence shown here is derived from an EMBL/GenBank/DDBJ whole genome shotgun (WGS) entry which is preliminary data.</text>
</comment>
<evidence type="ECO:0000256" key="1">
    <source>
        <dbReference type="SAM" id="MobiDB-lite"/>
    </source>
</evidence>
<dbReference type="OrthoDB" id="269872at2759"/>
<name>A0A6S7G909_PARCT</name>
<feature type="region of interest" description="Disordered" evidence="1">
    <location>
        <begin position="281"/>
        <end position="308"/>
    </location>
</feature>
<dbReference type="Proteomes" id="UP001152795">
    <property type="component" value="Unassembled WGS sequence"/>
</dbReference>
<evidence type="ECO:0000313" key="2">
    <source>
        <dbReference type="EMBL" id="CAB3984936.1"/>
    </source>
</evidence>
<dbReference type="EMBL" id="CACRXK020000804">
    <property type="protein sequence ID" value="CAB3984936.1"/>
    <property type="molecule type" value="Genomic_DNA"/>
</dbReference>
<feature type="non-terminal residue" evidence="2">
    <location>
        <position position="1"/>
    </location>
</feature>
<proteinExistence type="predicted"/>
<keyword evidence="3" id="KW-1185">Reference proteome</keyword>
<dbReference type="PANTHER" id="PTHR23313:SF0">
    <property type="entry name" value="TESTIS-EXPRESSED PROTEIN 9"/>
    <property type="match status" value="1"/>
</dbReference>
<gene>
    <name evidence="2" type="ORF">PACLA_8A004006</name>
</gene>
<feature type="compositionally biased region" description="Basic and acidic residues" evidence="1">
    <location>
        <begin position="287"/>
        <end position="308"/>
    </location>
</feature>
<reference evidence="2" key="1">
    <citation type="submission" date="2020-04" db="EMBL/GenBank/DDBJ databases">
        <authorList>
            <person name="Alioto T."/>
            <person name="Alioto T."/>
            <person name="Gomez Garrido J."/>
        </authorList>
    </citation>
    <scope>NUCLEOTIDE SEQUENCE</scope>
    <source>
        <strain evidence="2">A484AB</strain>
    </source>
</reference>
<protein>
    <submittedName>
        <fullName evidence="2">Uncharacterized protein</fullName>
    </submittedName>
</protein>
<accession>A0A6S7G909</accession>
<feature type="compositionally biased region" description="Polar residues" evidence="1">
    <location>
        <begin position="87"/>
        <end position="99"/>
    </location>
</feature>